<evidence type="ECO:0000313" key="3">
    <source>
        <dbReference type="Proteomes" id="UP001195483"/>
    </source>
</evidence>
<keyword evidence="3" id="KW-1185">Reference proteome</keyword>
<dbReference type="Proteomes" id="UP001195483">
    <property type="component" value="Unassembled WGS sequence"/>
</dbReference>
<name>A0AAE0RV94_9BIVA</name>
<dbReference type="EMBL" id="JAEAOA010000130">
    <property type="protein sequence ID" value="KAK3580188.1"/>
    <property type="molecule type" value="Genomic_DNA"/>
</dbReference>
<reference evidence="2" key="2">
    <citation type="journal article" date="2021" name="Genome Biol. Evol.">
        <title>Developing a high-quality reference genome for a parasitic bivalve with doubly uniparental inheritance (Bivalvia: Unionida).</title>
        <authorList>
            <person name="Smith C.H."/>
        </authorList>
    </citation>
    <scope>NUCLEOTIDE SEQUENCE</scope>
    <source>
        <strain evidence="2">CHS0354</strain>
        <tissue evidence="2">Mantle</tissue>
    </source>
</reference>
<accession>A0AAE0RV94</accession>
<dbReference type="AlphaFoldDB" id="A0AAE0RV94"/>
<evidence type="ECO:0000256" key="1">
    <source>
        <dbReference type="SAM" id="Phobius"/>
    </source>
</evidence>
<keyword evidence="1" id="KW-0812">Transmembrane</keyword>
<reference evidence="2" key="1">
    <citation type="journal article" date="2021" name="Genome Biol. Evol.">
        <title>A High-Quality Reference Genome for a Parasitic Bivalve with Doubly Uniparental Inheritance (Bivalvia: Unionida).</title>
        <authorList>
            <person name="Smith C.H."/>
        </authorList>
    </citation>
    <scope>NUCLEOTIDE SEQUENCE</scope>
    <source>
        <strain evidence="2">CHS0354</strain>
    </source>
</reference>
<evidence type="ECO:0000313" key="2">
    <source>
        <dbReference type="EMBL" id="KAK3580188.1"/>
    </source>
</evidence>
<gene>
    <name evidence="2" type="ORF">CHS0354_001321</name>
</gene>
<protein>
    <submittedName>
        <fullName evidence="2">Uncharacterized protein</fullName>
    </submittedName>
</protein>
<feature type="transmembrane region" description="Helical" evidence="1">
    <location>
        <begin position="290"/>
        <end position="314"/>
    </location>
</feature>
<comment type="caution">
    <text evidence="2">The sequence shown here is derived from an EMBL/GenBank/DDBJ whole genome shotgun (WGS) entry which is preliminary data.</text>
</comment>
<organism evidence="2 3">
    <name type="scientific">Potamilus streckersoni</name>
    <dbReference type="NCBI Taxonomy" id="2493646"/>
    <lineage>
        <taxon>Eukaryota</taxon>
        <taxon>Metazoa</taxon>
        <taxon>Spiralia</taxon>
        <taxon>Lophotrochozoa</taxon>
        <taxon>Mollusca</taxon>
        <taxon>Bivalvia</taxon>
        <taxon>Autobranchia</taxon>
        <taxon>Heteroconchia</taxon>
        <taxon>Palaeoheterodonta</taxon>
        <taxon>Unionida</taxon>
        <taxon>Unionoidea</taxon>
        <taxon>Unionidae</taxon>
        <taxon>Ambleminae</taxon>
        <taxon>Lampsilini</taxon>
        <taxon>Potamilus</taxon>
    </lineage>
</organism>
<keyword evidence="1" id="KW-0472">Membrane</keyword>
<proteinExistence type="predicted"/>
<sequence length="329" mass="37804">MVGIRIITRIKLALVRGCRFIEQSHLDLVEDSHQGVKDITSMGDRVMLFVLSSRLKRMITQALKHLMLLVHITSMTVAETRTDYACKGEAVRLFYIEADSEDNIYRDHDIIWKRNIELETKVVPDRHDNLWLLNFTEMDEGLYRKISSEGKQDGELHLVLTVPPYPGCKPIISASQDKHSQEVHLLNASLPDSECGKPLVEVFWLNGQHNSSVLRVNVTELPGPHFVCIKGVAMKCVKNRTHTDHCSAYINERGSLDAHMNKYLRITTFTEDMADCWRHYHHIINNTTSLHTICSLVLTIVTLILFILIVIILCSRKTFRKLSKHLKRD</sequence>
<keyword evidence="1" id="KW-1133">Transmembrane helix</keyword>
<reference evidence="2" key="3">
    <citation type="submission" date="2023-05" db="EMBL/GenBank/DDBJ databases">
        <authorList>
            <person name="Smith C.H."/>
        </authorList>
    </citation>
    <scope>NUCLEOTIDE SEQUENCE</scope>
    <source>
        <strain evidence="2">CHS0354</strain>
        <tissue evidence="2">Mantle</tissue>
    </source>
</reference>